<name>A0A918F7W2_9DEIO</name>
<organism evidence="1 2">
    <name type="scientific">Deinococcus ruber</name>
    <dbReference type="NCBI Taxonomy" id="1848197"/>
    <lineage>
        <taxon>Bacteria</taxon>
        <taxon>Thermotogati</taxon>
        <taxon>Deinococcota</taxon>
        <taxon>Deinococci</taxon>
        <taxon>Deinococcales</taxon>
        <taxon>Deinococcaceae</taxon>
        <taxon>Deinococcus</taxon>
    </lineage>
</organism>
<evidence type="ECO:0000313" key="2">
    <source>
        <dbReference type="Proteomes" id="UP000603865"/>
    </source>
</evidence>
<dbReference type="AlphaFoldDB" id="A0A918F7W2"/>
<evidence type="ECO:0000313" key="1">
    <source>
        <dbReference type="EMBL" id="GGR17291.1"/>
    </source>
</evidence>
<dbReference type="Proteomes" id="UP000603865">
    <property type="component" value="Unassembled WGS sequence"/>
</dbReference>
<keyword evidence="2" id="KW-1185">Reference proteome</keyword>
<gene>
    <name evidence="1" type="ORF">GCM10008957_32400</name>
</gene>
<accession>A0A918F7W2</accession>
<dbReference type="EMBL" id="BMQL01000020">
    <property type="protein sequence ID" value="GGR17291.1"/>
    <property type="molecule type" value="Genomic_DNA"/>
</dbReference>
<proteinExistence type="predicted"/>
<comment type="caution">
    <text evidence="1">The sequence shown here is derived from an EMBL/GenBank/DDBJ whole genome shotgun (WGS) entry which is preliminary data.</text>
</comment>
<reference evidence="1" key="1">
    <citation type="journal article" date="2014" name="Int. J. Syst. Evol. Microbiol.">
        <title>Complete genome sequence of Corynebacterium casei LMG S-19264T (=DSM 44701T), isolated from a smear-ripened cheese.</title>
        <authorList>
            <consortium name="US DOE Joint Genome Institute (JGI-PGF)"/>
            <person name="Walter F."/>
            <person name="Albersmeier A."/>
            <person name="Kalinowski J."/>
            <person name="Ruckert C."/>
        </authorList>
    </citation>
    <scope>NUCLEOTIDE SEQUENCE</scope>
    <source>
        <strain evidence="1">JCM 31311</strain>
    </source>
</reference>
<reference evidence="1" key="2">
    <citation type="submission" date="2020-09" db="EMBL/GenBank/DDBJ databases">
        <authorList>
            <person name="Sun Q."/>
            <person name="Ohkuma M."/>
        </authorList>
    </citation>
    <scope>NUCLEOTIDE SEQUENCE</scope>
    <source>
        <strain evidence="1">JCM 31311</strain>
    </source>
</reference>
<protein>
    <submittedName>
        <fullName evidence="1">Uncharacterized protein</fullName>
    </submittedName>
</protein>
<sequence length="277" mass="31170">MSEACKLSVGTEQLSDGLYLSVRFSNSYPLSLLAAQRCFDAQQRGLIGRLLSDLIEAARPHLPIANPADYLQDLQDGMIGEHQAETVYDLLSSTYHEQGDNLMKRFERLSRRDRARLLARNGYPTYLQTHELNAMLVIPQLFMLPAKVPQAISKLSPLLRQAAETVQARIRHLRALPVAPDVKLDGDEIDALMWSSFVHPAFLLTGQATCENDPVLEDLREKWQLSQEIGDTYPTLLMPWRSPAEQRQATRQVLHLCEALRLVWEALQALGATEEGG</sequence>